<evidence type="ECO:0000256" key="5">
    <source>
        <dbReference type="ARBA" id="ARBA00022801"/>
    </source>
</evidence>
<dbReference type="PANTHER" id="PTHR13035">
    <property type="entry name" value="PROTEIN N-TERMINAL GLUTAMINE AMIDOHYDROLASE"/>
    <property type="match status" value="1"/>
</dbReference>
<proteinExistence type="inferred from homology"/>
<comment type="subunit">
    <text evidence="2">Monomer.</text>
</comment>
<comment type="catalytic activity">
    <reaction evidence="7">
        <text>N-terminal L-glutaminyl-[protein] + H2O = N-terminal L-glutamyl-[protein] + NH4(+)</text>
        <dbReference type="Rhea" id="RHEA:50680"/>
        <dbReference type="Rhea" id="RHEA-COMP:12668"/>
        <dbReference type="Rhea" id="RHEA-COMP:12777"/>
        <dbReference type="ChEBI" id="CHEBI:15377"/>
        <dbReference type="ChEBI" id="CHEBI:28938"/>
        <dbReference type="ChEBI" id="CHEBI:64721"/>
        <dbReference type="ChEBI" id="CHEBI:64722"/>
        <dbReference type="EC" id="3.5.1.122"/>
    </reaction>
</comment>
<organism evidence="10 11">
    <name type="scientific">Chrysophaeum taylorii</name>
    <dbReference type="NCBI Taxonomy" id="2483200"/>
    <lineage>
        <taxon>Eukaryota</taxon>
        <taxon>Sar</taxon>
        <taxon>Stramenopiles</taxon>
        <taxon>Ochrophyta</taxon>
        <taxon>Pelagophyceae</taxon>
        <taxon>Pelagomonadales</taxon>
        <taxon>Pelagomonadaceae</taxon>
        <taxon>Chrysophaeum</taxon>
    </lineage>
</organism>
<comment type="similarity">
    <text evidence="1">Belongs to the NTAQ1 family.</text>
</comment>
<feature type="region of interest" description="Disordered" evidence="8">
    <location>
        <begin position="320"/>
        <end position="373"/>
    </location>
</feature>
<dbReference type="PANTHER" id="PTHR13035:SF0">
    <property type="entry name" value="PROTEIN N-TERMINAL GLUTAMINE AMIDOHYDROLASE"/>
    <property type="match status" value="1"/>
</dbReference>
<dbReference type="GO" id="GO:0005829">
    <property type="term" value="C:cytosol"/>
    <property type="evidence" value="ECO:0007669"/>
    <property type="project" value="TreeGrafter"/>
</dbReference>
<dbReference type="EMBL" id="JAQMWT010000413">
    <property type="protein sequence ID" value="KAJ8601634.1"/>
    <property type="molecule type" value="Genomic_DNA"/>
</dbReference>
<feature type="domain" description="Protein N-terminal glutamine amidohydrolase alpha beta roll" evidence="9">
    <location>
        <begin position="87"/>
        <end position="271"/>
    </location>
</feature>
<evidence type="ECO:0000256" key="4">
    <source>
        <dbReference type="ARBA" id="ARBA00021247"/>
    </source>
</evidence>
<evidence type="ECO:0000313" key="11">
    <source>
        <dbReference type="Proteomes" id="UP001230188"/>
    </source>
</evidence>
<dbReference type="InterPro" id="IPR039733">
    <property type="entry name" value="NTAQ1"/>
</dbReference>
<feature type="compositionally biased region" description="Low complexity" evidence="8">
    <location>
        <begin position="10"/>
        <end position="31"/>
    </location>
</feature>
<evidence type="ECO:0000256" key="7">
    <source>
        <dbReference type="ARBA" id="ARBA00048768"/>
    </source>
</evidence>
<protein>
    <recommendedName>
        <fullName evidence="4">Protein N-terminal glutamine amidohydrolase</fullName>
        <ecNumber evidence="3">3.5.1.122</ecNumber>
    </recommendedName>
    <alternativeName>
        <fullName evidence="6">Protein NH2-terminal glutamine deamidase</fullName>
    </alternativeName>
</protein>
<feature type="compositionally biased region" description="Acidic residues" evidence="8">
    <location>
        <begin position="359"/>
        <end position="373"/>
    </location>
</feature>
<dbReference type="AlphaFoldDB" id="A0AAD7XKM2"/>
<evidence type="ECO:0000259" key="9">
    <source>
        <dbReference type="Pfam" id="PF09764"/>
    </source>
</evidence>
<evidence type="ECO:0000256" key="6">
    <source>
        <dbReference type="ARBA" id="ARBA00029677"/>
    </source>
</evidence>
<dbReference type="InterPro" id="IPR023128">
    <property type="entry name" value="Prot_N_Gln_amidohydro_ab_roll"/>
</dbReference>
<keyword evidence="11" id="KW-1185">Reference proteome</keyword>
<evidence type="ECO:0000313" key="10">
    <source>
        <dbReference type="EMBL" id="KAJ8601634.1"/>
    </source>
</evidence>
<feature type="region of interest" description="Disordered" evidence="8">
    <location>
        <begin position="1"/>
        <end position="72"/>
    </location>
</feature>
<reference evidence="10" key="1">
    <citation type="submission" date="2023-01" db="EMBL/GenBank/DDBJ databases">
        <title>Metagenome sequencing of chrysophaentin producing Chrysophaeum taylorii.</title>
        <authorList>
            <person name="Davison J."/>
            <person name="Bewley C."/>
        </authorList>
    </citation>
    <scope>NUCLEOTIDE SEQUENCE</scope>
    <source>
        <strain evidence="10">NIES-1699</strain>
    </source>
</reference>
<dbReference type="Proteomes" id="UP001230188">
    <property type="component" value="Unassembled WGS sequence"/>
</dbReference>
<dbReference type="InterPro" id="IPR037132">
    <property type="entry name" value="N_Gln_amidohydro_ab_roll_sf"/>
</dbReference>
<dbReference type="Gene3D" id="3.10.620.10">
    <property type="entry name" value="Protein N-terminal glutamine amidohydrolase, alpha beta roll"/>
    <property type="match status" value="1"/>
</dbReference>
<comment type="caution">
    <text evidence="10">The sequence shown here is derived from an EMBL/GenBank/DDBJ whole genome shotgun (WGS) entry which is preliminary data.</text>
</comment>
<gene>
    <name evidence="10" type="ORF">CTAYLR_008912</name>
</gene>
<evidence type="ECO:0000256" key="2">
    <source>
        <dbReference type="ARBA" id="ARBA00011245"/>
    </source>
</evidence>
<keyword evidence="5" id="KW-0378">Hydrolase</keyword>
<dbReference type="GO" id="GO:0008418">
    <property type="term" value="F:protein-N-terminal asparagine amidohydrolase activity"/>
    <property type="evidence" value="ECO:0007669"/>
    <property type="project" value="InterPro"/>
</dbReference>
<dbReference type="GO" id="GO:0070773">
    <property type="term" value="F:protein-N-terminal glutamine amidohydrolase activity"/>
    <property type="evidence" value="ECO:0007669"/>
    <property type="project" value="UniProtKB-EC"/>
</dbReference>
<sequence>MSAAASPPQTTESVRSGSSGGVASTASLSSVMARWVRPPRRSSCCPPQGGASGRRLRFQSSTAEEEEEEEEPLGVEMLKKVVEKATYTRCYCEENVLLLCQRVSRVAAERQDSVFDWKCFAVFVSNQLERCPVWRQRAAADDDAPCVWDYHVVCYCVSDILGRSVVVDMDSTLPVVCDAARYVALAIAPSLKLPEELHPRLRVVPGDIYVRHFASDRRHMRGVATPEPSYGCICGALATKAFNLDEFKSMEDDHPSDDLSPRGVVMDVHAFWTWIDATNRDEPNATATVPPRVPASLSIVDQRRHLHFADDLVHRGAADPEIVTNDDDDDGNNNNYASRGGGGDEKEEDEENTHPPQNEDQDDDDDDDDDVET</sequence>
<dbReference type="GO" id="GO:0005634">
    <property type="term" value="C:nucleus"/>
    <property type="evidence" value="ECO:0007669"/>
    <property type="project" value="TreeGrafter"/>
</dbReference>
<accession>A0AAD7XKM2</accession>
<dbReference type="Pfam" id="PF09764">
    <property type="entry name" value="Nt_Gln_amidase"/>
    <property type="match status" value="1"/>
</dbReference>
<feature type="compositionally biased region" description="Acidic residues" evidence="8">
    <location>
        <begin position="63"/>
        <end position="72"/>
    </location>
</feature>
<evidence type="ECO:0000256" key="8">
    <source>
        <dbReference type="SAM" id="MobiDB-lite"/>
    </source>
</evidence>
<evidence type="ECO:0000256" key="1">
    <source>
        <dbReference type="ARBA" id="ARBA00008985"/>
    </source>
</evidence>
<dbReference type="EC" id="3.5.1.122" evidence="3"/>
<name>A0AAD7XKM2_9STRA</name>
<evidence type="ECO:0000256" key="3">
    <source>
        <dbReference type="ARBA" id="ARBA00012718"/>
    </source>
</evidence>